<name>A0A5D3CIL8_CUCMM</name>
<evidence type="ECO:0000313" key="2">
    <source>
        <dbReference type="EMBL" id="TYK11671.1"/>
    </source>
</evidence>
<proteinExistence type="predicted"/>
<gene>
    <name evidence="2" type="ORF">E5676_scaffold828G00450</name>
    <name evidence="1" type="ORF">E6C27_scaffold508G00500</name>
</gene>
<dbReference type="InterPro" id="IPR036691">
    <property type="entry name" value="Endo/exonu/phosph_ase_sf"/>
</dbReference>
<dbReference type="EMBL" id="SSTE01002676">
    <property type="protein sequence ID" value="KAA0063413.1"/>
    <property type="molecule type" value="Genomic_DNA"/>
</dbReference>
<dbReference type="PANTHER" id="PTHR33710">
    <property type="entry name" value="BNAC02G09200D PROTEIN"/>
    <property type="match status" value="1"/>
</dbReference>
<dbReference type="AlphaFoldDB" id="A0A5D3CIL8"/>
<sequence length="262" mass="30380">MVYWWDFNTTRWAHERFPIGRATRGMRKFNNFIDKANLLEVPLSNGWFTWSCHGSLFARSLIDRFFISKDWDDAFENSRVNRQSPIFSDHFPLILEAGSISWGPSPFRFSNSWFLDKACVAVIKTSWRQSAVAGRIKKEEKMSCFMKLKGGICWQKGGSSQTETEFLLKVWGTMKPNILALFNDFYENGRFNACVQENFVCLIQKKEVMPSVIAETQSAFKGGRQILDPILVANEVVEEYQVIKKKGWILKLDLEKAFDRVD</sequence>
<dbReference type="Proteomes" id="UP000321947">
    <property type="component" value="Unassembled WGS sequence"/>
</dbReference>
<dbReference type="PANTHER" id="PTHR33710:SF71">
    <property type="entry name" value="ENDONUCLEASE_EXONUCLEASE_PHOSPHATASE DOMAIN-CONTAINING PROTEIN"/>
    <property type="match status" value="1"/>
</dbReference>
<evidence type="ECO:0000313" key="4">
    <source>
        <dbReference type="Proteomes" id="UP000321947"/>
    </source>
</evidence>
<protein>
    <recommendedName>
        <fullName evidence="5">Reverse transcriptase</fullName>
    </recommendedName>
</protein>
<organism evidence="2 4">
    <name type="scientific">Cucumis melo var. makuwa</name>
    <name type="common">Oriental melon</name>
    <dbReference type="NCBI Taxonomy" id="1194695"/>
    <lineage>
        <taxon>Eukaryota</taxon>
        <taxon>Viridiplantae</taxon>
        <taxon>Streptophyta</taxon>
        <taxon>Embryophyta</taxon>
        <taxon>Tracheophyta</taxon>
        <taxon>Spermatophyta</taxon>
        <taxon>Magnoliopsida</taxon>
        <taxon>eudicotyledons</taxon>
        <taxon>Gunneridae</taxon>
        <taxon>Pentapetalae</taxon>
        <taxon>rosids</taxon>
        <taxon>fabids</taxon>
        <taxon>Cucurbitales</taxon>
        <taxon>Cucurbitaceae</taxon>
        <taxon>Benincaseae</taxon>
        <taxon>Cucumis</taxon>
    </lineage>
</organism>
<accession>A0A5D3CIL8</accession>
<evidence type="ECO:0008006" key="5">
    <source>
        <dbReference type="Google" id="ProtNLM"/>
    </source>
</evidence>
<evidence type="ECO:0000313" key="3">
    <source>
        <dbReference type="Proteomes" id="UP000321393"/>
    </source>
</evidence>
<dbReference type="OrthoDB" id="1932741at2759"/>
<evidence type="ECO:0000313" key="1">
    <source>
        <dbReference type="EMBL" id="KAA0063413.1"/>
    </source>
</evidence>
<comment type="caution">
    <text evidence="2">The sequence shown here is derived from an EMBL/GenBank/DDBJ whole genome shotgun (WGS) entry which is preliminary data.</text>
</comment>
<dbReference type="Gene3D" id="3.60.10.10">
    <property type="entry name" value="Endonuclease/exonuclease/phosphatase"/>
    <property type="match status" value="1"/>
</dbReference>
<dbReference type="SUPFAM" id="SSF56219">
    <property type="entry name" value="DNase I-like"/>
    <property type="match status" value="1"/>
</dbReference>
<dbReference type="Proteomes" id="UP000321393">
    <property type="component" value="Unassembled WGS sequence"/>
</dbReference>
<dbReference type="EMBL" id="SSTD01010532">
    <property type="protein sequence ID" value="TYK11671.1"/>
    <property type="molecule type" value="Genomic_DNA"/>
</dbReference>
<reference evidence="3 4" key="1">
    <citation type="submission" date="2019-08" db="EMBL/GenBank/DDBJ databases">
        <title>Draft genome sequences of two oriental melons (Cucumis melo L. var makuwa).</title>
        <authorList>
            <person name="Kwon S.-Y."/>
        </authorList>
    </citation>
    <scope>NUCLEOTIDE SEQUENCE [LARGE SCALE GENOMIC DNA]</scope>
    <source>
        <strain evidence="4">cv. Chang Bougi</strain>
        <strain evidence="3">cv. SW 3</strain>
        <tissue evidence="2">Leaf</tissue>
    </source>
</reference>